<evidence type="ECO:0000259" key="2">
    <source>
        <dbReference type="PROSITE" id="PS50186"/>
    </source>
</evidence>
<comment type="caution">
    <text evidence="3">The sequence shown here is derived from an EMBL/GenBank/DDBJ whole genome shotgun (WGS) entry which is preliminary data.</text>
</comment>
<dbReference type="InterPro" id="IPR036388">
    <property type="entry name" value="WH-like_DNA-bd_sf"/>
</dbReference>
<dbReference type="Pfam" id="PF00610">
    <property type="entry name" value="DEP"/>
    <property type="match status" value="1"/>
</dbReference>
<dbReference type="Pfam" id="PF04784">
    <property type="entry name" value="DUF547"/>
    <property type="match status" value="1"/>
</dbReference>
<evidence type="ECO:0000313" key="4">
    <source>
        <dbReference type="Proteomes" id="UP001157974"/>
    </source>
</evidence>
<protein>
    <recommendedName>
        <fullName evidence="2">DEP domain-containing protein</fullName>
    </recommendedName>
</protein>
<dbReference type="GO" id="GO:0035556">
    <property type="term" value="P:intracellular signal transduction"/>
    <property type="evidence" value="ECO:0007669"/>
    <property type="project" value="InterPro"/>
</dbReference>
<gene>
    <name evidence="3" type="ORF">NDN08_004192</name>
</gene>
<feature type="compositionally biased region" description="Polar residues" evidence="1">
    <location>
        <begin position="540"/>
        <end position="550"/>
    </location>
</feature>
<organism evidence="3 4">
    <name type="scientific">Rhodosorus marinus</name>
    <dbReference type="NCBI Taxonomy" id="101924"/>
    <lineage>
        <taxon>Eukaryota</taxon>
        <taxon>Rhodophyta</taxon>
        <taxon>Stylonematophyceae</taxon>
        <taxon>Stylonematales</taxon>
        <taxon>Stylonemataceae</taxon>
        <taxon>Rhodosorus</taxon>
    </lineage>
</organism>
<dbReference type="AlphaFoldDB" id="A0AAV8UMV8"/>
<dbReference type="SMART" id="SM00049">
    <property type="entry name" value="DEP"/>
    <property type="match status" value="1"/>
</dbReference>
<reference evidence="3 4" key="1">
    <citation type="journal article" date="2023" name="Nat. Commun.">
        <title>Origin of minicircular mitochondrial genomes in red algae.</title>
        <authorList>
            <person name="Lee Y."/>
            <person name="Cho C.H."/>
            <person name="Lee Y.M."/>
            <person name="Park S.I."/>
            <person name="Yang J.H."/>
            <person name="West J.A."/>
            <person name="Bhattacharya D."/>
            <person name="Yoon H.S."/>
        </authorList>
    </citation>
    <scope>NUCLEOTIDE SEQUENCE [LARGE SCALE GENOMIC DNA]</scope>
    <source>
        <strain evidence="3 4">CCMP1338</strain>
        <tissue evidence="3">Whole cell</tissue>
    </source>
</reference>
<keyword evidence="4" id="KW-1185">Reference proteome</keyword>
<dbReference type="InterPro" id="IPR000591">
    <property type="entry name" value="DEP_dom"/>
</dbReference>
<evidence type="ECO:0000256" key="1">
    <source>
        <dbReference type="SAM" id="MobiDB-lite"/>
    </source>
</evidence>
<dbReference type="PANTHER" id="PTHR46361">
    <property type="entry name" value="ELECTRON CARRIER/ PROTEIN DISULFIDE OXIDOREDUCTASE"/>
    <property type="match status" value="1"/>
</dbReference>
<dbReference type="EMBL" id="JAMWBK010000010">
    <property type="protein sequence ID" value="KAJ8901991.1"/>
    <property type="molecule type" value="Genomic_DNA"/>
</dbReference>
<sequence>MRLERRVLSEQLVQGFTKMAAVPPRKRSRAEQVVPTFASVEADVSTPRLSEEPQGPIPETSDYPIPNFEELYSKMRETDGGVAIEDRRWRLLTYQMCFVGSELVDWLVKNVEGNIDRTEAVELGQKLLDAGILHHVMRSEPFADDYYFYRFQEDEQTSVLNMKRVWDSTRKARFAVDVSVETITRLACLCEEHRRNILEKKVSTDPAAGEIDYAALARSEAFRHYVLSAAELQAVEISSLDSEERLAFFVNIYNALCLHGHVLYGAPTNFLKRMSFFRGMAYRIGGLDYTLDDIEHGILRGNKRPPSLRFMQQLRPSDPKCQHVLTRREERIHCVISAGTPSDPPIRIVDMENLHEELNDATEEFLKKTVKIDAAKKEVTLPRIFSWYSDDFPRPERNLLRWISGYLKRDLQVRMTELLNDAAVLPTIIYQNFDWTNSEARFNAAVVRRKRRKLNRQRASANGDRNISPNILSPVLTYSPALQGSRENLSPPMPEVSVDARISADGLRGVEMPEYGDPAGTPPLGNSSRRMVETPALSGASGNNMETPQTGGEGGRQGEDGYDGVANSYHAERQG</sequence>
<dbReference type="Proteomes" id="UP001157974">
    <property type="component" value="Unassembled WGS sequence"/>
</dbReference>
<dbReference type="InterPro" id="IPR036390">
    <property type="entry name" value="WH_DNA-bd_sf"/>
</dbReference>
<accession>A0AAV8UMV8</accession>
<dbReference type="PROSITE" id="PS50186">
    <property type="entry name" value="DEP"/>
    <property type="match status" value="1"/>
</dbReference>
<feature type="region of interest" description="Disordered" evidence="1">
    <location>
        <begin position="44"/>
        <end position="63"/>
    </location>
</feature>
<evidence type="ECO:0000313" key="3">
    <source>
        <dbReference type="EMBL" id="KAJ8901991.1"/>
    </source>
</evidence>
<dbReference type="CDD" id="cd04371">
    <property type="entry name" value="DEP"/>
    <property type="match status" value="1"/>
</dbReference>
<dbReference type="InterPro" id="IPR006869">
    <property type="entry name" value="DUF547"/>
</dbReference>
<dbReference type="SUPFAM" id="SSF46785">
    <property type="entry name" value="Winged helix' DNA-binding domain"/>
    <property type="match status" value="1"/>
</dbReference>
<dbReference type="Gene3D" id="1.10.10.10">
    <property type="entry name" value="Winged helix-like DNA-binding domain superfamily/Winged helix DNA-binding domain"/>
    <property type="match status" value="1"/>
</dbReference>
<proteinExistence type="predicted"/>
<name>A0AAV8UMV8_9RHOD</name>
<feature type="domain" description="DEP" evidence="2">
    <location>
        <begin position="78"/>
        <end position="153"/>
    </location>
</feature>
<feature type="region of interest" description="Disordered" evidence="1">
    <location>
        <begin position="510"/>
        <end position="575"/>
    </location>
</feature>
<dbReference type="PANTHER" id="PTHR46361:SF3">
    <property type="entry name" value="ELECTRON CARRIER_ PROTEIN DISULFIDE OXIDOREDUCTASE"/>
    <property type="match status" value="1"/>
</dbReference>